<dbReference type="EMBL" id="FOIN01000019">
    <property type="protein sequence ID" value="SET56979.1"/>
    <property type="molecule type" value="Genomic_DNA"/>
</dbReference>
<dbReference type="PROSITE" id="PS01124">
    <property type="entry name" value="HTH_ARAC_FAMILY_2"/>
    <property type="match status" value="1"/>
</dbReference>
<dbReference type="SUPFAM" id="SSF51215">
    <property type="entry name" value="Regulatory protein AraC"/>
    <property type="match status" value="1"/>
</dbReference>
<gene>
    <name evidence="6" type="ORF">SAMN04489758_1192</name>
</gene>
<dbReference type="SUPFAM" id="SSF46689">
    <property type="entry name" value="Homeodomain-like"/>
    <property type="match status" value="2"/>
</dbReference>
<keyword evidence="3" id="KW-0804">Transcription</keyword>
<dbReference type="Pfam" id="PF02311">
    <property type="entry name" value="AraC_binding"/>
    <property type="match status" value="1"/>
</dbReference>
<dbReference type="InterPro" id="IPR037923">
    <property type="entry name" value="HTH-like"/>
</dbReference>
<name>A0A1I0FHR9_9FIRM</name>
<evidence type="ECO:0000313" key="6">
    <source>
        <dbReference type="EMBL" id="SET56979.1"/>
    </source>
</evidence>
<dbReference type="AlphaFoldDB" id="A0A1I0FHR9"/>
<dbReference type="RefSeq" id="WP_092354256.1">
    <property type="nucleotide sequence ID" value="NZ_FOIN01000019.1"/>
</dbReference>
<protein>
    <submittedName>
        <fullName evidence="6">AraC family transcriptional regulator, arabinose operon regulatory protein</fullName>
    </submittedName>
</protein>
<dbReference type="Pfam" id="PF12833">
    <property type="entry name" value="HTH_18"/>
    <property type="match status" value="1"/>
</dbReference>
<organism evidence="6 7">
    <name type="scientific">Thomasclavelia cocleata</name>
    <dbReference type="NCBI Taxonomy" id="69824"/>
    <lineage>
        <taxon>Bacteria</taxon>
        <taxon>Bacillati</taxon>
        <taxon>Bacillota</taxon>
        <taxon>Erysipelotrichia</taxon>
        <taxon>Erysipelotrichales</taxon>
        <taxon>Coprobacillaceae</taxon>
        <taxon>Thomasclavelia</taxon>
    </lineage>
</organism>
<dbReference type="GO" id="GO:0003700">
    <property type="term" value="F:DNA-binding transcription factor activity"/>
    <property type="evidence" value="ECO:0007669"/>
    <property type="project" value="InterPro"/>
</dbReference>
<dbReference type="Proteomes" id="UP000198558">
    <property type="component" value="Unassembled WGS sequence"/>
</dbReference>
<dbReference type="InterPro" id="IPR009057">
    <property type="entry name" value="Homeodomain-like_sf"/>
</dbReference>
<evidence type="ECO:0000256" key="1">
    <source>
        <dbReference type="ARBA" id="ARBA00023015"/>
    </source>
</evidence>
<dbReference type="SMART" id="SM00342">
    <property type="entry name" value="HTH_ARAC"/>
    <property type="match status" value="1"/>
</dbReference>
<dbReference type="Gene3D" id="2.60.120.10">
    <property type="entry name" value="Jelly Rolls"/>
    <property type="match status" value="1"/>
</dbReference>
<dbReference type="GO" id="GO:0043565">
    <property type="term" value="F:sequence-specific DNA binding"/>
    <property type="evidence" value="ECO:0007669"/>
    <property type="project" value="InterPro"/>
</dbReference>
<dbReference type="InterPro" id="IPR014710">
    <property type="entry name" value="RmlC-like_jellyroll"/>
</dbReference>
<dbReference type="PANTHER" id="PTHR43280:SF30">
    <property type="entry name" value="MMSAB OPERON REGULATORY PROTEIN"/>
    <property type="match status" value="1"/>
</dbReference>
<dbReference type="CDD" id="cd06986">
    <property type="entry name" value="cupin_MmsR-like_N"/>
    <property type="match status" value="1"/>
</dbReference>
<dbReference type="OrthoDB" id="9813413at2"/>
<feature type="domain" description="HTH araC/xylS-type" evidence="5">
    <location>
        <begin position="172"/>
        <end position="270"/>
    </location>
</feature>
<dbReference type="InterPro" id="IPR018060">
    <property type="entry name" value="HTH_AraC"/>
</dbReference>
<feature type="region of interest" description="Disordered" evidence="4">
    <location>
        <begin position="272"/>
        <end position="296"/>
    </location>
</feature>
<evidence type="ECO:0000313" key="7">
    <source>
        <dbReference type="Proteomes" id="UP000198558"/>
    </source>
</evidence>
<evidence type="ECO:0000259" key="5">
    <source>
        <dbReference type="PROSITE" id="PS01124"/>
    </source>
</evidence>
<dbReference type="InterPro" id="IPR003313">
    <property type="entry name" value="AraC-bd"/>
</dbReference>
<evidence type="ECO:0000256" key="4">
    <source>
        <dbReference type="SAM" id="MobiDB-lite"/>
    </source>
</evidence>
<dbReference type="InterPro" id="IPR018062">
    <property type="entry name" value="HTH_AraC-typ_CS"/>
</dbReference>
<proteinExistence type="predicted"/>
<dbReference type="Gene3D" id="1.10.10.60">
    <property type="entry name" value="Homeodomain-like"/>
    <property type="match status" value="2"/>
</dbReference>
<sequence>MYSSLEIENQSFEDLYLKFCGMQECSPNYSYGPAIRQNYLIHYCLKGKGEYHVNNKVYPIKTGDAFLIMPNVVTYYQADHDDPWTYLWVGFDGNKSRLYLNRCNLNDNNLVIHCEYLDELRELTISMLAHHKLSYSNELFIQGQLFTFFSYLAKSANVNYKVNKINYNPYVDKAIEYIQNNYQYMVTVNEIADYLSINRSYLSTLFKKYLHLSPQEFLLRYRMIQAEELLINSDLTINQIAFSCGYANQLSFSKAFSNTHSLSPRDFRKQNKMINNSRMNDPHAQKRRYASQAVDK</sequence>
<keyword evidence="7" id="KW-1185">Reference proteome</keyword>
<dbReference type="PANTHER" id="PTHR43280">
    <property type="entry name" value="ARAC-FAMILY TRANSCRIPTIONAL REGULATOR"/>
    <property type="match status" value="1"/>
</dbReference>
<evidence type="ECO:0000256" key="3">
    <source>
        <dbReference type="ARBA" id="ARBA00023163"/>
    </source>
</evidence>
<accession>A0A1I0FHR9</accession>
<keyword evidence="1" id="KW-0805">Transcription regulation</keyword>
<reference evidence="7" key="1">
    <citation type="submission" date="2016-10" db="EMBL/GenBank/DDBJ databases">
        <authorList>
            <person name="Varghese N."/>
            <person name="Submissions S."/>
        </authorList>
    </citation>
    <scope>NUCLEOTIDE SEQUENCE [LARGE SCALE GENOMIC DNA]</scope>
    <source>
        <strain evidence="7">DSM 1551</strain>
    </source>
</reference>
<evidence type="ECO:0000256" key="2">
    <source>
        <dbReference type="ARBA" id="ARBA00023125"/>
    </source>
</evidence>
<dbReference type="PROSITE" id="PS00041">
    <property type="entry name" value="HTH_ARAC_FAMILY_1"/>
    <property type="match status" value="1"/>
</dbReference>
<dbReference type="GeneID" id="78288600"/>
<keyword evidence="2" id="KW-0238">DNA-binding</keyword>